<reference evidence="1" key="1">
    <citation type="submission" date="2021-06" db="EMBL/GenBank/DDBJ databases">
        <authorList>
            <person name="Kallberg Y."/>
            <person name="Tangrot J."/>
            <person name="Rosling A."/>
        </authorList>
    </citation>
    <scope>NUCLEOTIDE SEQUENCE</scope>
    <source>
        <strain evidence="1">MA461A</strain>
    </source>
</reference>
<dbReference type="EMBL" id="CAJVQC010177549">
    <property type="protein sequence ID" value="CAG8851682.1"/>
    <property type="molecule type" value="Genomic_DNA"/>
</dbReference>
<accession>A0ACA9SXJ9</accession>
<comment type="caution">
    <text evidence="1">The sequence shown here is derived from an EMBL/GenBank/DDBJ whole genome shotgun (WGS) entry which is preliminary data.</text>
</comment>
<keyword evidence="2" id="KW-1185">Reference proteome</keyword>
<name>A0ACA9SXJ9_9GLOM</name>
<sequence>LRIVALSADAALPWSFICRMLLHSLNFCNQPEENCKVPSETPTQQQATLLSQPT</sequence>
<feature type="non-terminal residue" evidence="1">
    <location>
        <position position="1"/>
    </location>
</feature>
<evidence type="ECO:0000313" key="2">
    <source>
        <dbReference type="Proteomes" id="UP000789920"/>
    </source>
</evidence>
<organism evidence="1 2">
    <name type="scientific">Racocetra persica</name>
    <dbReference type="NCBI Taxonomy" id="160502"/>
    <lineage>
        <taxon>Eukaryota</taxon>
        <taxon>Fungi</taxon>
        <taxon>Fungi incertae sedis</taxon>
        <taxon>Mucoromycota</taxon>
        <taxon>Glomeromycotina</taxon>
        <taxon>Glomeromycetes</taxon>
        <taxon>Diversisporales</taxon>
        <taxon>Gigasporaceae</taxon>
        <taxon>Racocetra</taxon>
    </lineage>
</organism>
<protein>
    <submittedName>
        <fullName evidence="1">16757_t:CDS:1</fullName>
    </submittedName>
</protein>
<dbReference type="Proteomes" id="UP000789920">
    <property type="component" value="Unassembled WGS sequence"/>
</dbReference>
<proteinExistence type="predicted"/>
<gene>
    <name evidence="1" type="ORF">RPERSI_LOCUS36684</name>
</gene>
<evidence type="ECO:0000313" key="1">
    <source>
        <dbReference type="EMBL" id="CAG8851682.1"/>
    </source>
</evidence>